<protein>
    <submittedName>
        <fullName evidence="1">Uncharacterized protein</fullName>
    </submittedName>
</protein>
<dbReference type="AlphaFoldDB" id="A0AA39K4S0"/>
<comment type="caution">
    <text evidence="1">The sequence shown here is derived from an EMBL/GenBank/DDBJ whole genome shotgun (WGS) entry which is preliminary data.</text>
</comment>
<sequence>MRRLLRVGVLAVFRMSTGANPLRRLVSGVLLILISSELQNVHMSWAMPRGLVRSSKESKLSSVALPVMIQRTTCVSCAAMYRRELSVHLAPDSQGFPSSL</sequence>
<reference evidence="1" key="1">
    <citation type="submission" date="2023-06" db="EMBL/GenBank/DDBJ databases">
        <authorList>
            <consortium name="Lawrence Berkeley National Laboratory"/>
            <person name="Ahrendt S."/>
            <person name="Sahu N."/>
            <person name="Indic B."/>
            <person name="Wong-Bajracharya J."/>
            <person name="Merenyi Z."/>
            <person name="Ke H.-M."/>
            <person name="Monk M."/>
            <person name="Kocsube S."/>
            <person name="Drula E."/>
            <person name="Lipzen A."/>
            <person name="Balint B."/>
            <person name="Henrissat B."/>
            <person name="Andreopoulos B."/>
            <person name="Martin F.M."/>
            <person name="Harder C.B."/>
            <person name="Rigling D."/>
            <person name="Ford K.L."/>
            <person name="Foster G.D."/>
            <person name="Pangilinan J."/>
            <person name="Papanicolaou A."/>
            <person name="Barry K."/>
            <person name="LaButti K."/>
            <person name="Viragh M."/>
            <person name="Koriabine M."/>
            <person name="Yan M."/>
            <person name="Riley R."/>
            <person name="Champramary S."/>
            <person name="Plett K.L."/>
            <person name="Tsai I.J."/>
            <person name="Slot J."/>
            <person name="Sipos G."/>
            <person name="Plett J."/>
            <person name="Nagy L.G."/>
            <person name="Grigoriev I.V."/>
        </authorList>
    </citation>
    <scope>NUCLEOTIDE SEQUENCE</scope>
    <source>
        <strain evidence="1">FPL87.14</strain>
    </source>
</reference>
<gene>
    <name evidence="1" type="ORF">EV421DRAFT_1762377</name>
</gene>
<evidence type="ECO:0000313" key="2">
    <source>
        <dbReference type="Proteomes" id="UP001175226"/>
    </source>
</evidence>
<proteinExistence type="predicted"/>
<dbReference type="EMBL" id="JAUEPT010000003">
    <property type="protein sequence ID" value="KAK0453174.1"/>
    <property type="molecule type" value="Genomic_DNA"/>
</dbReference>
<accession>A0AA39K4S0</accession>
<organism evidence="1 2">
    <name type="scientific">Armillaria borealis</name>
    <dbReference type="NCBI Taxonomy" id="47425"/>
    <lineage>
        <taxon>Eukaryota</taxon>
        <taxon>Fungi</taxon>
        <taxon>Dikarya</taxon>
        <taxon>Basidiomycota</taxon>
        <taxon>Agaricomycotina</taxon>
        <taxon>Agaricomycetes</taxon>
        <taxon>Agaricomycetidae</taxon>
        <taxon>Agaricales</taxon>
        <taxon>Marasmiineae</taxon>
        <taxon>Physalacriaceae</taxon>
        <taxon>Armillaria</taxon>
    </lineage>
</organism>
<keyword evidence="2" id="KW-1185">Reference proteome</keyword>
<evidence type="ECO:0000313" key="1">
    <source>
        <dbReference type="EMBL" id="KAK0453174.1"/>
    </source>
</evidence>
<name>A0AA39K4S0_9AGAR</name>
<dbReference type="Proteomes" id="UP001175226">
    <property type="component" value="Unassembled WGS sequence"/>
</dbReference>